<evidence type="ECO:0000313" key="4">
    <source>
        <dbReference type="Proteomes" id="UP001142462"/>
    </source>
</evidence>
<evidence type="ECO:0000256" key="1">
    <source>
        <dbReference type="SAM" id="MobiDB-lite"/>
    </source>
</evidence>
<feature type="transmembrane region" description="Helical" evidence="2">
    <location>
        <begin position="167"/>
        <end position="184"/>
    </location>
</feature>
<feature type="transmembrane region" description="Helical" evidence="2">
    <location>
        <begin position="124"/>
        <end position="146"/>
    </location>
</feature>
<dbReference type="EMBL" id="BSEJ01000004">
    <property type="protein sequence ID" value="GLJ61024.1"/>
    <property type="molecule type" value="Genomic_DNA"/>
</dbReference>
<organism evidence="3 4">
    <name type="scientific">Microbacterium barkeri</name>
    <dbReference type="NCBI Taxonomy" id="33917"/>
    <lineage>
        <taxon>Bacteria</taxon>
        <taxon>Bacillati</taxon>
        <taxon>Actinomycetota</taxon>
        <taxon>Actinomycetes</taxon>
        <taxon>Micrococcales</taxon>
        <taxon>Microbacteriaceae</taxon>
        <taxon>Microbacterium</taxon>
    </lineage>
</organism>
<comment type="caution">
    <text evidence="3">The sequence shown here is derived from an EMBL/GenBank/DDBJ whole genome shotgun (WGS) entry which is preliminary data.</text>
</comment>
<proteinExistence type="predicted"/>
<keyword evidence="2" id="KW-0812">Transmembrane</keyword>
<feature type="transmembrane region" description="Helical" evidence="2">
    <location>
        <begin position="39"/>
        <end position="64"/>
    </location>
</feature>
<keyword evidence="2" id="KW-0472">Membrane</keyword>
<evidence type="ECO:0000313" key="3">
    <source>
        <dbReference type="EMBL" id="GLJ61024.1"/>
    </source>
</evidence>
<protein>
    <submittedName>
        <fullName evidence="3">Uncharacterized protein</fullName>
    </submittedName>
</protein>
<dbReference type="AlphaFoldDB" id="A0A9W6H2X2"/>
<dbReference type="Pfam" id="PF04854">
    <property type="entry name" value="DUF624"/>
    <property type="match status" value="1"/>
</dbReference>
<dbReference type="Proteomes" id="UP001142462">
    <property type="component" value="Unassembled WGS sequence"/>
</dbReference>
<gene>
    <name evidence="3" type="ORF">GCM10017576_11530</name>
</gene>
<dbReference type="InterPro" id="IPR006938">
    <property type="entry name" value="DUF624"/>
</dbReference>
<dbReference type="RefSeq" id="WP_271172735.1">
    <property type="nucleotide sequence ID" value="NZ_BSEJ01000004.1"/>
</dbReference>
<sequence length="213" mass="21594">MSRGERAARRAAASGSGPTHDEPGRNPGAAGALALFGEVLLTGVLVTVCGLLVVTLPAALAAGIRHLRRYARAEGSSMRAFWGDVRAALPGGIVVGLACALIAGVLAIDILLASSGLLPGGELIAGFGWLLAAAVAGVLLTASAAWSPESGWLRAIRSLPSAIGRDIPGFLYLVVAAAFVGLATWMLPPLLIPALGCAALAAVAVPERPRRRR</sequence>
<keyword evidence="4" id="KW-1185">Reference proteome</keyword>
<reference evidence="3" key="2">
    <citation type="submission" date="2023-01" db="EMBL/GenBank/DDBJ databases">
        <authorList>
            <person name="Sun Q."/>
            <person name="Evtushenko L."/>
        </authorList>
    </citation>
    <scope>NUCLEOTIDE SEQUENCE</scope>
    <source>
        <strain evidence="3">VKM Ac-1020</strain>
    </source>
</reference>
<feature type="region of interest" description="Disordered" evidence="1">
    <location>
        <begin position="1"/>
        <end position="25"/>
    </location>
</feature>
<feature type="transmembrane region" description="Helical" evidence="2">
    <location>
        <begin position="85"/>
        <end position="112"/>
    </location>
</feature>
<keyword evidence="2" id="KW-1133">Transmembrane helix</keyword>
<feature type="transmembrane region" description="Helical" evidence="2">
    <location>
        <begin position="190"/>
        <end position="206"/>
    </location>
</feature>
<name>A0A9W6H2X2_9MICO</name>
<evidence type="ECO:0000256" key="2">
    <source>
        <dbReference type="SAM" id="Phobius"/>
    </source>
</evidence>
<reference evidence="3" key="1">
    <citation type="journal article" date="2014" name="Int. J. Syst. Evol. Microbiol.">
        <title>Complete genome sequence of Corynebacterium casei LMG S-19264T (=DSM 44701T), isolated from a smear-ripened cheese.</title>
        <authorList>
            <consortium name="US DOE Joint Genome Institute (JGI-PGF)"/>
            <person name="Walter F."/>
            <person name="Albersmeier A."/>
            <person name="Kalinowski J."/>
            <person name="Ruckert C."/>
        </authorList>
    </citation>
    <scope>NUCLEOTIDE SEQUENCE</scope>
    <source>
        <strain evidence="3">VKM Ac-1020</strain>
    </source>
</reference>
<accession>A0A9W6H2X2</accession>